<dbReference type="OrthoDB" id="2404018at2759"/>
<dbReference type="Gene3D" id="1.10.510.10">
    <property type="entry name" value="Transferase(Phosphotransferase) domain 1"/>
    <property type="match status" value="1"/>
</dbReference>
<evidence type="ECO:0000313" key="2">
    <source>
        <dbReference type="Proteomes" id="UP000266673"/>
    </source>
</evidence>
<feature type="non-terminal residue" evidence="1">
    <location>
        <position position="69"/>
    </location>
</feature>
<gene>
    <name evidence="1" type="ORF">C2G38_2091634</name>
</gene>
<name>A0A397V126_9GLOM</name>
<evidence type="ECO:0008006" key="3">
    <source>
        <dbReference type="Google" id="ProtNLM"/>
    </source>
</evidence>
<protein>
    <recommendedName>
        <fullName evidence="3">Serine-threonine/tyrosine-protein kinase catalytic domain-containing protein</fullName>
    </recommendedName>
</protein>
<reference evidence="1 2" key="1">
    <citation type="submission" date="2018-06" db="EMBL/GenBank/DDBJ databases">
        <title>Comparative genomics reveals the genomic features of Rhizophagus irregularis, R. cerebriforme, R. diaphanum and Gigaspora rosea, and their symbiotic lifestyle signature.</title>
        <authorList>
            <person name="Morin E."/>
            <person name="San Clemente H."/>
            <person name="Chen E.C.H."/>
            <person name="De La Providencia I."/>
            <person name="Hainaut M."/>
            <person name="Kuo A."/>
            <person name="Kohler A."/>
            <person name="Murat C."/>
            <person name="Tang N."/>
            <person name="Roy S."/>
            <person name="Loubradou J."/>
            <person name="Henrissat B."/>
            <person name="Grigoriev I.V."/>
            <person name="Corradi N."/>
            <person name="Roux C."/>
            <person name="Martin F.M."/>
        </authorList>
    </citation>
    <scope>NUCLEOTIDE SEQUENCE [LARGE SCALE GENOMIC DNA]</scope>
    <source>
        <strain evidence="1 2">DAOM 194757</strain>
    </source>
</reference>
<dbReference type="EMBL" id="QKWP01000696">
    <property type="protein sequence ID" value="RIB16180.1"/>
    <property type="molecule type" value="Genomic_DNA"/>
</dbReference>
<keyword evidence="2" id="KW-1185">Reference proteome</keyword>
<dbReference type="Proteomes" id="UP000266673">
    <property type="component" value="Unassembled WGS sequence"/>
</dbReference>
<sequence length="69" mass="8079">MMKCWNKDPNERPTATEIGDIFAEWQNNEFILSELFESDNKLLNVKNDNAHEFIASNYKSCYISSNKCQ</sequence>
<comment type="caution">
    <text evidence="1">The sequence shown here is derived from an EMBL/GenBank/DDBJ whole genome shotgun (WGS) entry which is preliminary data.</text>
</comment>
<accession>A0A397V126</accession>
<proteinExistence type="predicted"/>
<organism evidence="1 2">
    <name type="scientific">Gigaspora rosea</name>
    <dbReference type="NCBI Taxonomy" id="44941"/>
    <lineage>
        <taxon>Eukaryota</taxon>
        <taxon>Fungi</taxon>
        <taxon>Fungi incertae sedis</taxon>
        <taxon>Mucoromycota</taxon>
        <taxon>Glomeromycotina</taxon>
        <taxon>Glomeromycetes</taxon>
        <taxon>Diversisporales</taxon>
        <taxon>Gigasporaceae</taxon>
        <taxon>Gigaspora</taxon>
    </lineage>
</organism>
<dbReference type="AlphaFoldDB" id="A0A397V126"/>
<evidence type="ECO:0000313" key="1">
    <source>
        <dbReference type="EMBL" id="RIB16180.1"/>
    </source>
</evidence>